<keyword evidence="1" id="KW-0472">Membrane</keyword>
<name>A0A158KSY4_9BURK</name>
<evidence type="ECO:0000256" key="1">
    <source>
        <dbReference type="SAM" id="Phobius"/>
    </source>
</evidence>
<dbReference type="RefSeq" id="WP_125477766.1">
    <property type="nucleotide sequence ID" value="NZ_FCOL02000103.1"/>
</dbReference>
<keyword evidence="3" id="KW-1185">Reference proteome</keyword>
<comment type="caution">
    <text evidence="2">The sequence shown here is derived from an EMBL/GenBank/DDBJ whole genome shotgun (WGS) entry which is preliminary data.</text>
</comment>
<dbReference type="EMBL" id="FCOL02000103">
    <property type="protein sequence ID" value="SAL83710.1"/>
    <property type="molecule type" value="Genomic_DNA"/>
</dbReference>
<sequence length="227" mass="24798">MSDHEPMNGGERNFFRDALDVIKEDIKENVKPDIRNLKEDTKILKDQVQALNNYFKIAIGLLIICGVGGGIGGTVLSLAITGYKKNVSEVFDTKASEVTANFEKKASDAIADFRKTASDGTATFQSYSSATVRDGLFKDLKIVPSRGGAVRGNQGTFEATCPNDENKHYKLIGGTCDKASGKEPHYLQNFGIRPERTNVFGCTYYPPGSSPGEDYTVEIYAFCLALK</sequence>
<evidence type="ECO:0000313" key="2">
    <source>
        <dbReference type="EMBL" id="SAL83710.1"/>
    </source>
</evidence>
<dbReference type="Proteomes" id="UP000054925">
    <property type="component" value="Unassembled WGS sequence"/>
</dbReference>
<organism evidence="2 3">
    <name type="scientific">Caballeronia terrestris</name>
    <dbReference type="NCBI Taxonomy" id="1226301"/>
    <lineage>
        <taxon>Bacteria</taxon>
        <taxon>Pseudomonadati</taxon>
        <taxon>Pseudomonadota</taxon>
        <taxon>Betaproteobacteria</taxon>
        <taxon>Burkholderiales</taxon>
        <taxon>Burkholderiaceae</taxon>
        <taxon>Caballeronia</taxon>
    </lineage>
</organism>
<protein>
    <submittedName>
        <fullName evidence="2">Uncharacterized protein</fullName>
    </submittedName>
</protein>
<accession>A0A158KSY4</accession>
<proteinExistence type="predicted"/>
<reference evidence="2" key="1">
    <citation type="submission" date="2016-01" db="EMBL/GenBank/DDBJ databases">
        <authorList>
            <person name="Peeters C."/>
        </authorList>
    </citation>
    <scope>NUCLEOTIDE SEQUENCE [LARGE SCALE GENOMIC DNA]</scope>
    <source>
        <strain evidence="2">LMG 22937</strain>
    </source>
</reference>
<gene>
    <name evidence="2" type="ORF">AWB67_06483</name>
</gene>
<keyword evidence="1" id="KW-0812">Transmembrane</keyword>
<evidence type="ECO:0000313" key="3">
    <source>
        <dbReference type="Proteomes" id="UP000054925"/>
    </source>
</evidence>
<keyword evidence="1" id="KW-1133">Transmembrane helix</keyword>
<feature type="transmembrane region" description="Helical" evidence="1">
    <location>
        <begin position="57"/>
        <end position="80"/>
    </location>
</feature>
<dbReference type="AlphaFoldDB" id="A0A158KSY4"/>